<dbReference type="AlphaFoldDB" id="A0A0A9GIM5"/>
<reference evidence="1" key="2">
    <citation type="journal article" date="2015" name="Data Brief">
        <title>Shoot transcriptome of the giant reed, Arundo donax.</title>
        <authorList>
            <person name="Barrero R.A."/>
            <person name="Guerrero F.D."/>
            <person name="Moolhuijzen P."/>
            <person name="Goolsby J.A."/>
            <person name="Tidwell J."/>
            <person name="Bellgard S.E."/>
            <person name="Bellgard M.I."/>
        </authorList>
    </citation>
    <scope>NUCLEOTIDE SEQUENCE</scope>
    <source>
        <tissue evidence="1">Shoot tissue taken approximately 20 cm above the soil surface</tissue>
    </source>
</reference>
<protein>
    <submittedName>
        <fullName evidence="1">Uncharacterized protein</fullName>
    </submittedName>
</protein>
<evidence type="ECO:0000313" key="1">
    <source>
        <dbReference type="EMBL" id="JAE22386.1"/>
    </source>
</evidence>
<sequence>MRTNCALSPRCVESSSRETCPHPGTARLDLVAAMRRWHDLDFWSRSSMLPSLSSSNDAALTLPCST</sequence>
<reference evidence="1" key="1">
    <citation type="submission" date="2014-09" db="EMBL/GenBank/DDBJ databases">
        <authorList>
            <person name="Magalhaes I.L.F."/>
            <person name="Oliveira U."/>
            <person name="Santos F.R."/>
            <person name="Vidigal T.H.D.A."/>
            <person name="Brescovit A.D."/>
            <person name="Santos A.J."/>
        </authorList>
    </citation>
    <scope>NUCLEOTIDE SEQUENCE</scope>
    <source>
        <tissue evidence="1">Shoot tissue taken approximately 20 cm above the soil surface</tissue>
    </source>
</reference>
<accession>A0A0A9GIM5</accession>
<proteinExistence type="predicted"/>
<dbReference type="EMBL" id="GBRH01175510">
    <property type="protein sequence ID" value="JAE22386.1"/>
    <property type="molecule type" value="Transcribed_RNA"/>
</dbReference>
<name>A0A0A9GIM5_ARUDO</name>
<organism evidence="1">
    <name type="scientific">Arundo donax</name>
    <name type="common">Giant reed</name>
    <name type="synonym">Donax arundinaceus</name>
    <dbReference type="NCBI Taxonomy" id="35708"/>
    <lineage>
        <taxon>Eukaryota</taxon>
        <taxon>Viridiplantae</taxon>
        <taxon>Streptophyta</taxon>
        <taxon>Embryophyta</taxon>
        <taxon>Tracheophyta</taxon>
        <taxon>Spermatophyta</taxon>
        <taxon>Magnoliopsida</taxon>
        <taxon>Liliopsida</taxon>
        <taxon>Poales</taxon>
        <taxon>Poaceae</taxon>
        <taxon>PACMAD clade</taxon>
        <taxon>Arundinoideae</taxon>
        <taxon>Arundineae</taxon>
        <taxon>Arundo</taxon>
    </lineage>
</organism>